<keyword evidence="3 5" id="KW-1133">Transmembrane helix</keyword>
<dbReference type="PANTHER" id="PTHR10361">
    <property type="entry name" value="SODIUM-BILE ACID COTRANSPORTER"/>
    <property type="match status" value="1"/>
</dbReference>
<gene>
    <name evidence="6" type="ORF">NCTC12112_00309</name>
</gene>
<evidence type="ECO:0000256" key="4">
    <source>
        <dbReference type="ARBA" id="ARBA00023136"/>
    </source>
</evidence>
<dbReference type="InterPro" id="IPR004710">
    <property type="entry name" value="Bilac:Na_transpt"/>
</dbReference>
<feature type="transmembrane region" description="Helical" evidence="5">
    <location>
        <begin position="132"/>
        <end position="158"/>
    </location>
</feature>
<proteinExistence type="predicted"/>
<name>A0AAX2J831_9FUSO</name>
<feature type="transmembrane region" description="Helical" evidence="5">
    <location>
        <begin position="198"/>
        <end position="219"/>
    </location>
</feature>
<dbReference type="PANTHER" id="PTHR10361:SF28">
    <property type="entry name" value="P3 PROTEIN-RELATED"/>
    <property type="match status" value="1"/>
</dbReference>
<dbReference type="AlphaFoldDB" id="A0AAX2J831"/>
<reference evidence="6 7" key="1">
    <citation type="submission" date="2018-06" db="EMBL/GenBank/DDBJ databases">
        <authorList>
            <consortium name="Pathogen Informatics"/>
            <person name="Doyle S."/>
        </authorList>
    </citation>
    <scope>NUCLEOTIDE SEQUENCE [LARGE SCALE GENOMIC DNA]</scope>
    <source>
        <strain evidence="6 7">NCTC12112</strain>
    </source>
</reference>
<feature type="transmembrane region" description="Helical" evidence="5">
    <location>
        <begin position="77"/>
        <end position="96"/>
    </location>
</feature>
<protein>
    <submittedName>
        <fullName evidence="6">Bile acid transporter</fullName>
    </submittedName>
</protein>
<evidence type="ECO:0000256" key="2">
    <source>
        <dbReference type="ARBA" id="ARBA00022692"/>
    </source>
</evidence>
<dbReference type="Proteomes" id="UP000249008">
    <property type="component" value="Chromosome 1"/>
</dbReference>
<feature type="transmembrane region" description="Helical" evidence="5">
    <location>
        <begin position="41"/>
        <end position="62"/>
    </location>
</feature>
<dbReference type="EMBL" id="LS483487">
    <property type="protein sequence ID" value="SQI99934.1"/>
    <property type="molecule type" value="Genomic_DNA"/>
</dbReference>
<evidence type="ECO:0000256" key="1">
    <source>
        <dbReference type="ARBA" id="ARBA00004141"/>
    </source>
</evidence>
<evidence type="ECO:0000256" key="5">
    <source>
        <dbReference type="SAM" id="Phobius"/>
    </source>
</evidence>
<dbReference type="GeneID" id="78454904"/>
<feature type="transmembrane region" description="Helical" evidence="5">
    <location>
        <begin position="12"/>
        <end position="29"/>
    </location>
</feature>
<feature type="transmembrane region" description="Helical" evidence="5">
    <location>
        <begin position="231"/>
        <end position="254"/>
    </location>
</feature>
<evidence type="ECO:0000313" key="7">
    <source>
        <dbReference type="Proteomes" id="UP000249008"/>
    </source>
</evidence>
<evidence type="ECO:0000313" key="6">
    <source>
        <dbReference type="EMBL" id="SQI99934.1"/>
    </source>
</evidence>
<dbReference type="RefSeq" id="WP_005979145.1">
    <property type="nucleotide sequence ID" value="NZ_CABKNW010000004.1"/>
</dbReference>
<sequence length="334" mass="35857">MKLLNKLSDFLGKYFIVLVLLMVVAAMALPQAFIALGRTRVFGQSLVTVGLGLIMFVMGLTLNEKDFKVIVTRPKDVFIGCLAQFTVMPFMAYFLAKTLRLPPELAVGLVLLGTCPGGTASNVMTYLAKGDVALSIGMTTVSTLAAPILTPALTYFLAGQWVEINMYAMLLDIVKVVIVPIFLGMAVHKAFGEKVHKVSKVLVIIPIVCILMIMGLCVAPNKMNLINSGAVLIMAVCLHNWFGFILGYAIGMFAKMDDSKKKALSIEVGLQNSGLAVGLAAQFANPLCALPAAVATVVHQVSGSLLANVFSGNLSFNFFRRRVKSAANISMMNK</sequence>
<keyword evidence="4 5" id="KW-0472">Membrane</keyword>
<dbReference type="Gene3D" id="1.20.1530.20">
    <property type="match status" value="1"/>
</dbReference>
<dbReference type="Pfam" id="PF01758">
    <property type="entry name" value="SBF"/>
    <property type="match status" value="1"/>
</dbReference>
<keyword evidence="2 5" id="KW-0812">Transmembrane</keyword>
<organism evidence="6 7">
    <name type="scientific">Fusobacterium ulcerans</name>
    <dbReference type="NCBI Taxonomy" id="861"/>
    <lineage>
        <taxon>Bacteria</taxon>
        <taxon>Fusobacteriati</taxon>
        <taxon>Fusobacteriota</taxon>
        <taxon>Fusobacteriia</taxon>
        <taxon>Fusobacteriales</taxon>
        <taxon>Fusobacteriaceae</taxon>
        <taxon>Fusobacterium</taxon>
    </lineage>
</organism>
<comment type="subcellular location">
    <subcellularLocation>
        <location evidence="1">Membrane</location>
        <topology evidence="1">Multi-pass membrane protein</topology>
    </subcellularLocation>
</comment>
<dbReference type="InterPro" id="IPR002657">
    <property type="entry name" value="BilAc:Na_symport/Acr3"/>
</dbReference>
<accession>A0AAX2J831</accession>
<dbReference type="KEGG" id="ful:C4N20_08785"/>
<dbReference type="GO" id="GO:0016020">
    <property type="term" value="C:membrane"/>
    <property type="evidence" value="ECO:0007669"/>
    <property type="project" value="UniProtKB-SubCell"/>
</dbReference>
<dbReference type="InterPro" id="IPR038770">
    <property type="entry name" value="Na+/solute_symporter_sf"/>
</dbReference>
<evidence type="ECO:0000256" key="3">
    <source>
        <dbReference type="ARBA" id="ARBA00022989"/>
    </source>
</evidence>
<feature type="transmembrane region" description="Helical" evidence="5">
    <location>
        <begin position="164"/>
        <end position="186"/>
    </location>
</feature>